<keyword evidence="5" id="KW-1185">Reference proteome</keyword>
<evidence type="ECO:0000313" key="5">
    <source>
        <dbReference type="Proteomes" id="UP000007845"/>
    </source>
</evidence>
<dbReference type="OrthoDB" id="9788221at2"/>
<dbReference type="eggNOG" id="COG0384">
    <property type="taxonomic scope" value="Bacteria"/>
</dbReference>
<accession>F0JI16</accession>
<gene>
    <name evidence="4" type="ORF">DND132_0931</name>
</gene>
<keyword evidence="2" id="KW-0413">Isomerase</keyword>
<evidence type="ECO:0000256" key="3">
    <source>
        <dbReference type="PIRSR" id="PIRSR016184-1"/>
    </source>
</evidence>
<name>F0JI16_9BACT</name>
<dbReference type="PANTHER" id="PTHR13774:SF17">
    <property type="entry name" value="PHENAZINE BIOSYNTHESIS-LIKE DOMAIN-CONTAINING PROTEIN"/>
    <property type="match status" value="1"/>
</dbReference>
<dbReference type="GO" id="GO:0016853">
    <property type="term" value="F:isomerase activity"/>
    <property type="evidence" value="ECO:0007669"/>
    <property type="project" value="UniProtKB-KW"/>
</dbReference>
<proteinExistence type="inferred from homology"/>
<organism evidence="4 5">
    <name type="scientific">Pseudodesulfovibrio mercurii</name>
    <dbReference type="NCBI Taxonomy" id="641491"/>
    <lineage>
        <taxon>Bacteria</taxon>
        <taxon>Pseudomonadati</taxon>
        <taxon>Thermodesulfobacteriota</taxon>
        <taxon>Desulfovibrionia</taxon>
        <taxon>Desulfovibrionales</taxon>
        <taxon>Desulfovibrionaceae</taxon>
    </lineage>
</organism>
<dbReference type="KEGG" id="ddn:DND132_0931"/>
<dbReference type="Gene3D" id="3.10.310.10">
    <property type="entry name" value="Diaminopimelate Epimerase, Chain A, domain 1"/>
    <property type="match status" value="2"/>
</dbReference>
<evidence type="ECO:0000256" key="1">
    <source>
        <dbReference type="ARBA" id="ARBA00008270"/>
    </source>
</evidence>
<dbReference type="Pfam" id="PF02567">
    <property type="entry name" value="PhzC-PhzF"/>
    <property type="match status" value="1"/>
</dbReference>
<dbReference type="Proteomes" id="UP000007845">
    <property type="component" value="Chromosome"/>
</dbReference>
<protein>
    <submittedName>
        <fullName evidence="4">Phenazine biosynthesis protein PhzF family</fullName>
    </submittedName>
</protein>
<dbReference type="STRING" id="641491.DND132_0931"/>
<feature type="active site" evidence="3">
    <location>
        <position position="46"/>
    </location>
</feature>
<dbReference type="EMBL" id="CP003220">
    <property type="protein sequence ID" value="EGB14146.1"/>
    <property type="molecule type" value="Genomic_DNA"/>
</dbReference>
<dbReference type="HOGENOM" id="CLU_048756_2_2_7"/>
<dbReference type="PANTHER" id="PTHR13774">
    <property type="entry name" value="PHENAZINE BIOSYNTHESIS PROTEIN"/>
    <property type="match status" value="1"/>
</dbReference>
<dbReference type="PIRSF" id="PIRSF016184">
    <property type="entry name" value="PhzC_PhzF"/>
    <property type="match status" value="1"/>
</dbReference>
<dbReference type="InterPro" id="IPR003719">
    <property type="entry name" value="Phenazine_PhzF-like"/>
</dbReference>
<dbReference type="SMR" id="F0JI16"/>
<dbReference type="GO" id="GO:0005737">
    <property type="term" value="C:cytoplasm"/>
    <property type="evidence" value="ECO:0007669"/>
    <property type="project" value="TreeGrafter"/>
</dbReference>
<dbReference type="RefSeq" id="WP_014321574.1">
    <property type="nucleotide sequence ID" value="NC_016803.1"/>
</dbReference>
<evidence type="ECO:0000313" key="4">
    <source>
        <dbReference type="EMBL" id="EGB14146.1"/>
    </source>
</evidence>
<reference evidence="4 5" key="1">
    <citation type="journal article" date="2011" name="J. Bacteriol.">
        <title>Genome sequence of the mercury-methylating strain Desulfovibrio desulfuricans ND132.</title>
        <authorList>
            <person name="Brown S.D."/>
            <person name="Gilmour C.C."/>
            <person name="Kucken A.M."/>
            <person name="Wall J.D."/>
            <person name="Elias D.A."/>
            <person name="Brandt C.C."/>
            <person name="Podar M."/>
            <person name="Chertkov O."/>
            <person name="Held B."/>
            <person name="Bruce D.C."/>
            <person name="Detter J.C."/>
            <person name="Tapia R."/>
            <person name="Han C.S."/>
            <person name="Goodwin L.A."/>
            <person name="Cheng J.F."/>
            <person name="Pitluck S."/>
            <person name="Woyke T."/>
            <person name="Mikhailova N."/>
            <person name="Ivanova N.N."/>
            <person name="Han J."/>
            <person name="Lucas S."/>
            <person name="Lapidus A.L."/>
            <person name="Land M.L."/>
            <person name="Hauser L.J."/>
            <person name="Palumbo A.V."/>
        </authorList>
    </citation>
    <scope>NUCLEOTIDE SEQUENCE [LARGE SCALE GENOMIC DNA]</scope>
    <source>
        <strain evidence="4 5">ND132</strain>
    </source>
</reference>
<evidence type="ECO:0000256" key="2">
    <source>
        <dbReference type="ARBA" id="ARBA00023235"/>
    </source>
</evidence>
<dbReference type="AlphaFoldDB" id="F0JI16"/>
<sequence>MELDLYQVDAFADEVFTGNPAAVVPLYEWPSDELMKHIALENNLAETAFFVRKGEYFELRWFTPEMEIDLCGHATLASAHVLYHHLDYTDPVVVFQTKSGRLFVDREDNFYSMDFPAWSCSRIQVTERVASALGARPAELYMGKRDMMAVFETEDQIRALAPDFRQVSALDGLCLICTAPGLDHDFVSRVFVTGDSIPEDPVTGSAHCTLVPYWADRLGKSTFHSYQASRRGGSLYCEYLGDRVKIAGRAVTYMTGTIHL</sequence>
<comment type="similarity">
    <text evidence="1">Belongs to the PhzF family.</text>
</comment>
<dbReference type="SUPFAM" id="SSF54506">
    <property type="entry name" value="Diaminopimelate epimerase-like"/>
    <property type="match status" value="1"/>
</dbReference>
<dbReference type="NCBIfam" id="TIGR00654">
    <property type="entry name" value="PhzF_family"/>
    <property type="match status" value="1"/>
</dbReference>